<organism evidence="1 2">
    <name type="scientific">Cohnella faecalis</name>
    <dbReference type="NCBI Taxonomy" id="2315694"/>
    <lineage>
        <taxon>Bacteria</taxon>
        <taxon>Bacillati</taxon>
        <taxon>Bacillota</taxon>
        <taxon>Bacilli</taxon>
        <taxon>Bacillales</taxon>
        <taxon>Paenibacillaceae</taxon>
        <taxon>Cohnella</taxon>
    </lineage>
</organism>
<keyword evidence="2" id="KW-1185">Reference proteome</keyword>
<dbReference type="RefSeq" id="WP_119150264.1">
    <property type="nucleotide sequence ID" value="NZ_JBHSOV010000001.1"/>
</dbReference>
<accession>A0A398CHI3</accession>
<dbReference type="EMBL" id="QXJM01000039">
    <property type="protein sequence ID" value="RIE02223.1"/>
    <property type="molecule type" value="Genomic_DNA"/>
</dbReference>
<reference evidence="1 2" key="1">
    <citation type="submission" date="2018-09" db="EMBL/GenBank/DDBJ databases">
        <title>Cohnella cavernae sp. nov., isolated from a karst cave.</title>
        <authorList>
            <person name="Zhu H."/>
        </authorList>
    </citation>
    <scope>NUCLEOTIDE SEQUENCE [LARGE SCALE GENOMIC DNA]</scope>
    <source>
        <strain evidence="1 2">K2E09-144</strain>
    </source>
</reference>
<dbReference type="AlphaFoldDB" id="A0A398CHI3"/>
<sequence>MKKLILFLVALLLLAVLAGAGLILYIAPDKGLNLAYEQVPVKDRAIEMVKRMKLELVLSEEDVINLAKASVADNPQVKPDVRVTGADFDLQGELLIANLKVLWKERIPVGLQVTYRLSWQSPNLVATVVEAKAKKIKLPLTAFDDQIIPLGDELPKLIQIKGIAFENDEAKVSFKKPSLKDLRSLIE</sequence>
<evidence type="ECO:0000313" key="2">
    <source>
        <dbReference type="Proteomes" id="UP000266340"/>
    </source>
</evidence>
<dbReference type="Proteomes" id="UP000266340">
    <property type="component" value="Unassembled WGS sequence"/>
</dbReference>
<evidence type="ECO:0008006" key="3">
    <source>
        <dbReference type="Google" id="ProtNLM"/>
    </source>
</evidence>
<name>A0A398CHI3_9BACL</name>
<protein>
    <recommendedName>
        <fullName evidence="3">DUF2140 family protein</fullName>
    </recommendedName>
</protein>
<dbReference type="OrthoDB" id="2664080at2"/>
<evidence type="ECO:0000313" key="1">
    <source>
        <dbReference type="EMBL" id="RIE02223.1"/>
    </source>
</evidence>
<comment type="caution">
    <text evidence="1">The sequence shown here is derived from an EMBL/GenBank/DDBJ whole genome shotgun (WGS) entry which is preliminary data.</text>
</comment>
<gene>
    <name evidence="1" type="ORF">D3H35_15925</name>
</gene>
<proteinExistence type="predicted"/>